<feature type="transmembrane region" description="Helical" evidence="6">
    <location>
        <begin position="190"/>
        <end position="210"/>
    </location>
</feature>
<feature type="transmembrane region" description="Helical" evidence="6">
    <location>
        <begin position="222"/>
        <end position="245"/>
    </location>
</feature>
<dbReference type="SUPFAM" id="SSF103473">
    <property type="entry name" value="MFS general substrate transporter"/>
    <property type="match status" value="1"/>
</dbReference>
<feature type="transmembrane region" description="Helical" evidence="6">
    <location>
        <begin position="387"/>
        <end position="410"/>
    </location>
</feature>
<evidence type="ECO:0000256" key="6">
    <source>
        <dbReference type="SAM" id="Phobius"/>
    </source>
</evidence>
<organism evidence="7 8">
    <name type="scientific">Phialophora macrospora</name>
    <dbReference type="NCBI Taxonomy" id="1851006"/>
    <lineage>
        <taxon>Eukaryota</taxon>
        <taxon>Fungi</taxon>
        <taxon>Dikarya</taxon>
        <taxon>Ascomycota</taxon>
        <taxon>Pezizomycotina</taxon>
        <taxon>Eurotiomycetes</taxon>
        <taxon>Chaetothyriomycetidae</taxon>
        <taxon>Chaetothyriales</taxon>
        <taxon>Herpotrichiellaceae</taxon>
        <taxon>Phialophora</taxon>
    </lineage>
</organism>
<feature type="transmembrane region" description="Helical" evidence="6">
    <location>
        <begin position="159"/>
        <end position="178"/>
    </location>
</feature>
<keyword evidence="4 6" id="KW-1133">Transmembrane helix</keyword>
<sequence length="513" mass="55864">MADPTTLKLPQAIQDVELVEEVPGTKQISSSEKAFTGHGPGEAVARSKAEKSLLLKLDLTIVPLSTLIYFVAYLDRNSIGNARLMGLEKDLGLSSEQFYNCLTMFYVGYIVFMLPGNICLRLPHVRAPVLIGGSVFLFGAFCTGLGGSQNYATVLTLRIFVGASQAFIQGLGLYLSFWYKRNELATRSGILYSAATISGAFSGLIAYGVQKDLTENVTGLEPWRLLFIIEGSAAMFVGMLTMIVLPRFADKMGKRNNWLLSATDVDLAIERARGYNTIGAKVDVRQIWTALRDPKSWLFACINAGVALGIASVGSFLPTFVKAFGYSATKSQLFTVIPYACATVSTVVVSYSSDRLNLKGPCLMMTLSVACVGYIILLTAYSVPVLVFATCLITAGLYPSVILLTTWLGVNTGGFTKRGTTWSMAEIFGQSFGILGTHIYTAPPRFVKGHAVVLGFLLVGVVCAFTLICLMRYLNKHKEAKLQLYLSRGEPHPHAESSLEEEGDNHLSFRYIL</sequence>
<keyword evidence="8" id="KW-1185">Reference proteome</keyword>
<evidence type="ECO:0008006" key="9">
    <source>
        <dbReference type="Google" id="ProtNLM"/>
    </source>
</evidence>
<reference evidence="7 8" key="1">
    <citation type="submission" date="2015-01" db="EMBL/GenBank/DDBJ databases">
        <title>The Genome Sequence of Capronia semiimmersa CBS27337.</title>
        <authorList>
            <consortium name="The Broad Institute Genomics Platform"/>
            <person name="Cuomo C."/>
            <person name="de Hoog S."/>
            <person name="Gorbushina A."/>
            <person name="Stielow B."/>
            <person name="Teixiera M."/>
            <person name="Abouelleil A."/>
            <person name="Chapman S.B."/>
            <person name="Priest M."/>
            <person name="Young S.K."/>
            <person name="Wortman J."/>
            <person name="Nusbaum C."/>
            <person name="Birren B."/>
        </authorList>
    </citation>
    <scope>NUCLEOTIDE SEQUENCE [LARGE SCALE GENOMIC DNA]</scope>
    <source>
        <strain evidence="7 8">CBS 27337</strain>
    </source>
</reference>
<feature type="transmembrane region" description="Helical" evidence="6">
    <location>
        <begin position="333"/>
        <end position="351"/>
    </location>
</feature>
<protein>
    <recommendedName>
        <fullName evidence="9">Major facilitator superfamily (MFS) profile domain-containing protein</fullName>
    </recommendedName>
</protein>
<evidence type="ECO:0000256" key="3">
    <source>
        <dbReference type="ARBA" id="ARBA00022692"/>
    </source>
</evidence>
<dbReference type="PANTHER" id="PTHR43791:SF36">
    <property type="entry name" value="TRANSPORTER, PUTATIVE (AFU_ORTHOLOGUE AFUA_6G08340)-RELATED"/>
    <property type="match status" value="1"/>
</dbReference>
<feature type="transmembrane region" description="Helical" evidence="6">
    <location>
        <begin position="53"/>
        <end position="74"/>
    </location>
</feature>
<dbReference type="PANTHER" id="PTHR43791">
    <property type="entry name" value="PERMEASE-RELATED"/>
    <property type="match status" value="1"/>
</dbReference>
<evidence type="ECO:0000313" key="8">
    <source>
        <dbReference type="Proteomes" id="UP000054266"/>
    </source>
</evidence>
<dbReference type="EMBL" id="KN846958">
    <property type="protein sequence ID" value="KIW68340.1"/>
    <property type="molecule type" value="Genomic_DNA"/>
</dbReference>
<feature type="transmembrane region" description="Helical" evidence="6">
    <location>
        <begin position="363"/>
        <end position="381"/>
    </location>
</feature>
<dbReference type="AlphaFoldDB" id="A0A0D2FP24"/>
<dbReference type="FunFam" id="1.20.1250.20:FF:000013">
    <property type="entry name" value="MFS general substrate transporter"/>
    <property type="match status" value="1"/>
</dbReference>
<evidence type="ECO:0000256" key="2">
    <source>
        <dbReference type="ARBA" id="ARBA00022448"/>
    </source>
</evidence>
<evidence type="ECO:0000256" key="1">
    <source>
        <dbReference type="ARBA" id="ARBA00004141"/>
    </source>
</evidence>
<keyword evidence="5 6" id="KW-0472">Membrane</keyword>
<name>A0A0D2FP24_9EURO</name>
<feature type="transmembrane region" description="Helical" evidence="6">
    <location>
        <begin position="97"/>
        <end position="115"/>
    </location>
</feature>
<comment type="subcellular location">
    <subcellularLocation>
        <location evidence="1">Membrane</location>
        <topology evidence="1">Multi-pass membrane protein</topology>
    </subcellularLocation>
</comment>
<proteinExistence type="predicted"/>
<accession>A0A0D2FP24</accession>
<keyword evidence="2" id="KW-0813">Transport</keyword>
<dbReference type="InterPro" id="IPR011701">
    <property type="entry name" value="MFS"/>
</dbReference>
<evidence type="ECO:0000256" key="5">
    <source>
        <dbReference type="ARBA" id="ARBA00023136"/>
    </source>
</evidence>
<evidence type="ECO:0000313" key="7">
    <source>
        <dbReference type="EMBL" id="KIW68340.1"/>
    </source>
</evidence>
<dbReference type="GO" id="GO:0022857">
    <property type="term" value="F:transmembrane transporter activity"/>
    <property type="evidence" value="ECO:0007669"/>
    <property type="project" value="InterPro"/>
</dbReference>
<dbReference type="GO" id="GO:0016020">
    <property type="term" value="C:membrane"/>
    <property type="evidence" value="ECO:0007669"/>
    <property type="project" value="UniProtKB-SubCell"/>
</dbReference>
<dbReference type="Proteomes" id="UP000054266">
    <property type="component" value="Unassembled WGS sequence"/>
</dbReference>
<dbReference type="Gene3D" id="1.20.1250.20">
    <property type="entry name" value="MFS general substrate transporter like domains"/>
    <property type="match status" value="2"/>
</dbReference>
<keyword evidence="3 6" id="KW-0812">Transmembrane</keyword>
<feature type="transmembrane region" description="Helical" evidence="6">
    <location>
        <begin position="422"/>
        <end position="440"/>
    </location>
</feature>
<dbReference type="InterPro" id="IPR036259">
    <property type="entry name" value="MFS_trans_sf"/>
</dbReference>
<feature type="transmembrane region" description="Helical" evidence="6">
    <location>
        <begin position="452"/>
        <end position="474"/>
    </location>
</feature>
<evidence type="ECO:0000256" key="4">
    <source>
        <dbReference type="ARBA" id="ARBA00022989"/>
    </source>
</evidence>
<dbReference type="HOGENOM" id="CLU_001265_0_1_1"/>
<gene>
    <name evidence="7" type="ORF">PV04_04293</name>
</gene>
<feature type="transmembrane region" description="Helical" evidence="6">
    <location>
        <begin position="297"/>
        <end position="321"/>
    </location>
</feature>
<feature type="transmembrane region" description="Helical" evidence="6">
    <location>
        <begin position="127"/>
        <end position="147"/>
    </location>
</feature>
<dbReference type="Pfam" id="PF07690">
    <property type="entry name" value="MFS_1"/>
    <property type="match status" value="1"/>
</dbReference>